<protein>
    <submittedName>
        <fullName evidence="2">Uncharacterized protein</fullName>
    </submittedName>
</protein>
<keyword evidence="3" id="KW-1185">Reference proteome</keyword>
<dbReference type="Proteomes" id="UP001620645">
    <property type="component" value="Unassembled WGS sequence"/>
</dbReference>
<feature type="region of interest" description="Disordered" evidence="1">
    <location>
        <begin position="276"/>
        <end position="313"/>
    </location>
</feature>
<sequence>MGPKKAPPARRKAEPNEGEEEVKRKKAKRIVIEDEPEEEANGTGSQLQQNGHEEAMAPVVKEGDEEDEVVSEVGIYLLPLAPSDAGGIAKMANSAGAASSVSINRLQFPQQHPNVLRRRFNGALPGRGNAQDGEEEEEDEEEQRCSTDRTGRKFFAQYKAQVKHLRLGFGSDFEEEAMASACIPTFAGGGGIAELLTKNHTPSSSALFSPPPSASASSSAIKGGSDLTSDEMFTGEGFSQQGLLNYAVGFFKKGRLFLLPVDKTFEMRKPLRGTIERESTARTTALKPSSSISSTSTRSVAADSAPSGTASASSSSAAVAAPLRIRFARAENDLQRRRREQSSFYKQKLVEQDQWIPLKVEHRDLLEMYEKDINKVLLSSECPPK</sequence>
<accession>A0ABD2HT88</accession>
<feature type="region of interest" description="Disordered" evidence="1">
    <location>
        <begin position="120"/>
        <end position="148"/>
    </location>
</feature>
<feature type="compositionally biased region" description="Acidic residues" evidence="1">
    <location>
        <begin position="132"/>
        <end position="142"/>
    </location>
</feature>
<dbReference type="InterPro" id="IPR006886">
    <property type="entry name" value="RNA_pol_III_Rpc5"/>
</dbReference>
<feature type="region of interest" description="Disordered" evidence="1">
    <location>
        <begin position="201"/>
        <end position="223"/>
    </location>
</feature>
<evidence type="ECO:0000313" key="3">
    <source>
        <dbReference type="Proteomes" id="UP001620645"/>
    </source>
</evidence>
<feature type="region of interest" description="Disordered" evidence="1">
    <location>
        <begin position="1"/>
        <end position="66"/>
    </location>
</feature>
<name>A0ABD2HT88_HETSC</name>
<gene>
    <name evidence="2" type="ORF">niasHS_015966</name>
</gene>
<dbReference type="Pfam" id="PF04801">
    <property type="entry name" value="RPC5"/>
    <property type="match status" value="1"/>
</dbReference>
<proteinExistence type="predicted"/>
<organism evidence="2 3">
    <name type="scientific">Heterodera schachtii</name>
    <name type="common">Sugarbeet cyst nematode worm</name>
    <name type="synonym">Tylenchus schachtii</name>
    <dbReference type="NCBI Taxonomy" id="97005"/>
    <lineage>
        <taxon>Eukaryota</taxon>
        <taxon>Metazoa</taxon>
        <taxon>Ecdysozoa</taxon>
        <taxon>Nematoda</taxon>
        <taxon>Chromadorea</taxon>
        <taxon>Rhabditida</taxon>
        <taxon>Tylenchina</taxon>
        <taxon>Tylenchomorpha</taxon>
        <taxon>Tylenchoidea</taxon>
        <taxon>Heteroderidae</taxon>
        <taxon>Heteroderinae</taxon>
        <taxon>Heterodera</taxon>
    </lineage>
</organism>
<feature type="compositionally biased region" description="Low complexity" evidence="1">
    <location>
        <begin position="289"/>
        <end position="313"/>
    </location>
</feature>
<evidence type="ECO:0000256" key="1">
    <source>
        <dbReference type="SAM" id="MobiDB-lite"/>
    </source>
</evidence>
<dbReference type="AlphaFoldDB" id="A0ABD2HT88"/>
<evidence type="ECO:0000313" key="2">
    <source>
        <dbReference type="EMBL" id="KAL3069732.1"/>
    </source>
</evidence>
<feature type="compositionally biased region" description="Low complexity" evidence="1">
    <location>
        <begin position="202"/>
        <end position="220"/>
    </location>
</feature>
<dbReference type="EMBL" id="JBICCN010000427">
    <property type="protein sequence ID" value="KAL3069732.1"/>
    <property type="molecule type" value="Genomic_DNA"/>
</dbReference>
<reference evidence="2 3" key="1">
    <citation type="submission" date="2024-10" db="EMBL/GenBank/DDBJ databases">
        <authorList>
            <person name="Kim D."/>
        </authorList>
    </citation>
    <scope>NUCLEOTIDE SEQUENCE [LARGE SCALE GENOMIC DNA]</scope>
    <source>
        <strain evidence="2">Taebaek</strain>
    </source>
</reference>
<comment type="caution">
    <text evidence="2">The sequence shown here is derived from an EMBL/GenBank/DDBJ whole genome shotgun (WGS) entry which is preliminary data.</text>
</comment>